<evidence type="ECO:0000313" key="15">
    <source>
        <dbReference type="Proteomes" id="UP000018466"/>
    </source>
</evidence>
<dbReference type="FunFam" id="1.10.287.130:FF:000001">
    <property type="entry name" value="Two-component sensor histidine kinase"/>
    <property type="match status" value="1"/>
</dbReference>
<keyword evidence="7" id="KW-0418">Kinase</keyword>
<feature type="domain" description="HAMP" evidence="13">
    <location>
        <begin position="194"/>
        <end position="248"/>
    </location>
</feature>
<evidence type="ECO:0000256" key="11">
    <source>
        <dbReference type="SAM" id="Phobius"/>
    </source>
</evidence>
<dbReference type="EMBL" id="AGEL01000008">
    <property type="protein sequence ID" value="EHO16333.1"/>
    <property type="molecule type" value="Genomic_DNA"/>
</dbReference>
<dbReference type="InterPro" id="IPR004358">
    <property type="entry name" value="Sig_transdc_His_kin-like_C"/>
</dbReference>
<dbReference type="GO" id="GO:0000155">
    <property type="term" value="F:phosphorelay sensor kinase activity"/>
    <property type="evidence" value="ECO:0007669"/>
    <property type="project" value="InterPro"/>
</dbReference>
<evidence type="ECO:0000256" key="1">
    <source>
        <dbReference type="ARBA" id="ARBA00000085"/>
    </source>
</evidence>
<organism evidence="14 15">
    <name type="scientific">Stomatobaculum longum</name>
    <dbReference type="NCBI Taxonomy" id="796942"/>
    <lineage>
        <taxon>Bacteria</taxon>
        <taxon>Bacillati</taxon>
        <taxon>Bacillota</taxon>
        <taxon>Clostridia</taxon>
        <taxon>Lachnospirales</taxon>
        <taxon>Lachnospiraceae</taxon>
        <taxon>Stomatobaculum</taxon>
    </lineage>
</organism>
<dbReference type="AlphaFoldDB" id="A0AA36Y498"/>
<dbReference type="EC" id="2.7.13.3" evidence="3"/>
<dbReference type="CDD" id="cd00082">
    <property type="entry name" value="HisKA"/>
    <property type="match status" value="1"/>
</dbReference>
<keyword evidence="4" id="KW-0597">Phosphoprotein</keyword>
<dbReference type="FunFam" id="3.30.565.10:FF:000006">
    <property type="entry name" value="Sensor histidine kinase WalK"/>
    <property type="match status" value="1"/>
</dbReference>
<keyword evidence="6 11" id="KW-0812">Transmembrane</keyword>
<evidence type="ECO:0000256" key="8">
    <source>
        <dbReference type="ARBA" id="ARBA00022989"/>
    </source>
</evidence>
<evidence type="ECO:0000313" key="14">
    <source>
        <dbReference type="EMBL" id="EHO16333.1"/>
    </source>
</evidence>
<comment type="catalytic activity">
    <reaction evidence="1">
        <text>ATP + protein L-histidine = ADP + protein N-phospho-L-histidine.</text>
        <dbReference type="EC" id="2.7.13.3"/>
    </reaction>
</comment>
<dbReference type="InterPro" id="IPR003594">
    <property type="entry name" value="HATPase_dom"/>
</dbReference>
<dbReference type="SUPFAM" id="SSF55874">
    <property type="entry name" value="ATPase domain of HSP90 chaperone/DNA topoisomerase II/histidine kinase"/>
    <property type="match status" value="1"/>
</dbReference>
<dbReference type="InterPro" id="IPR050428">
    <property type="entry name" value="TCS_sensor_his_kinase"/>
</dbReference>
<dbReference type="SMART" id="SM00388">
    <property type="entry name" value="HisKA"/>
    <property type="match status" value="1"/>
</dbReference>
<dbReference type="PROSITE" id="PS50109">
    <property type="entry name" value="HIS_KIN"/>
    <property type="match status" value="1"/>
</dbReference>
<accession>A0AA36Y498</accession>
<dbReference type="InterPro" id="IPR036097">
    <property type="entry name" value="HisK_dim/P_sf"/>
</dbReference>
<dbReference type="PROSITE" id="PS50885">
    <property type="entry name" value="HAMP"/>
    <property type="match status" value="1"/>
</dbReference>
<gene>
    <name evidence="14" type="ORF">HMPREF9623_01507</name>
</gene>
<feature type="domain" description="Histidine kinase" evidence="12">
    <location>
        <begin position="256"/>
        <end position="468"/>
    </location>
</feature>
<keyword evidence="8 11" id="KW-1133">Transmembrane helix</keyword>
<evidence type="ECO:0000259" key="12">
    <source>
        <dbReference type="PROSITE" id="PS50109"/>
    </source>
</evidence>
<evidence type="ECO:0000256" key="5">
    <source>
        <dbReference type="ARBA" id="ARBA00022679"/>
    </source>
</evidence>
<evidence type="ECO:0000256" key="9">
    <source>
        <dbReference type="ARBA" id="ARBA00023012"/>
    </source>
</evidence>
<dbReference type="SUPFAM" id="SSF158472">
    <property type="entry name" value="HAMP domain-like"/>
    <property type="match status" value="1"/>
</dbReference>
<feature type="transmembrane region" description="Helical" evidence="11">
    <location>
        <begin position="173"/>
        <end position="193"/>
    </location>
</feature>
<evidence type="ECO:0000256" key="10">
    <source>
        <dbReference type="ARBA" id="ARBA00023136"/>
    </source>
</evidence>
<sequence length="468" mass="52542">MNRLSIRARITLWFAAALIAVVSLTYVCILTVSNKVLQKTIKDNLIETVENNVDEIEYYNSMDEIAVPNDVDHFIRYGEGFLEVDDDFLESVNEVYTALYDSKLFMLYGENPVAKQSSEVALKNMTLHTVKVKGIRYYIYDRELSAAGLQGLWLRGVVAETQGKEELTNITRLSLTVLPLIGLLAILGGSAIAKRALSPIQEISDTVSAITQGNDLKKRIELKPGKDELHQLADSFNLMFARLEDSFEKEKRFTSDVSHELRTPMAVIMAQCEYSLENDVDAGEYADSIRNIHAQGRKMTTLINQMLDLARLEMRPENYPKESLDLSALLRSICEDLALIREKGIVLSSEIADGICMHANRSLLERAVSNLILNAYRYGNENGRIRVSLYETEERIVLEVKDDGIGIAAEDIAKVFDRFYRAERSRTKNGTGLGLSLTKEIAEFHQGSISVESRLGEGSTFSLVFSKI</sequence>
<dbReference type="Pfam" id="PF00512">
    <property type="entry name" value="HisKA"/>
    <property type="match status" value="1"/>
</dbReference>
<dbReference type="RefSeq" id="WP_009533339.1">
    <property type="nucleotide sequence ID" value="NZ_JH590863.1"/>
</dbReference>
<evidence type="ECO:0000256" key="6">
    <source>
        <dbReference type="ARBA" id="ARBA00022692"/>
    </source>
</evidence>
<dbReference type="SUPFAM" id="SSF47384">
    <property type="entry name" value="Homodimeric domain of signal transducing histidine kinase"/>
    <property type="match status" value="1"/>
</dbReference>
<dbReference type="Gene3D" id="6.10.340.10">
    <property type="match status" value="1"/>
</dbReference>
<dbReference type="PRINTS" id="PR00344">
    <property type="entry name" value="BCTRLSENSOR"/>
</dbReference>
<evidence type="ECO:0000256" key="2">
    <source>
        <dbReference type="ARBA" id="ARBA00004370"/>
    </source>
</evidence>
<dbReference type="Gene3D" id="3.30.565.10">
    <property type="entry name" value="Histidine kinase-like ATPase, C-terminal domain"/>
    <property type="match status" value="1"/>
</dbReference>
<keyword evidence="9" id="KW-0902">Two-component regulatory system</keyword>
<dbReference type="PANTHER" id="PTHR45436">
    <property type="entry name" value="SENSOR HISTIDINE KINASE YKOH"/>
    <property type="match status" value="1"/>
</dbReference>
<feature type="transmembrane region" description="Helical" evidence="11">
    <location>
        <begin position="12"/>
        <end position="32"/>
    </location>
</feature>
<protein>
    <recommendedName>
        <fullName evidence="3">histidine kinase</fullName>
        <ecNumber evidence="3">2.7.13.3</ecNumber>
    </recommendedName>
</protein>
<dbReference type="PANTHER" id="PTHR45436:SF5">
    <property type="entry name" value="SENSOR HISTIDINE KINASE TRCS"/>
    <property type="match status" value="1"/>
</dbReference>
<evidence type="ECO:0000259" key="13">
    <source>
        <dbReference type="PROSITE" id="PS50885"/>
    </source>
</evidence>
<evidence type="ECO:0000256" key="7">
    <source>
        <dbReference type="ARBA" id="ARBA00022777"/>
    </source>
</evidence>
<dbReference type="InterPro" id="IPR005467">
    <property type="entry name" value="His_kinase_dom"/>
</dbReference>
<name>A0AA36Y498_9FIRM</name>
<dbReference type="Pfam" id="PF02518">
    <property type="entry name" value="HATPase_c"/>
    <property type="match status" value="1"/>
</dbReference>
<evidence type="ECO:0000256" key="4">
    <source>
        <dbReference type="ARBA" id="ARBA00022553"/>
    </source>
</evidence>
<dbReference type="Proteomes" id="UP000018466">
    <property type="component" value="Unassembled WGS sequence"/>
</dbReference>
<dbReference type="CDD" id="cd00075">
    <property type="entry name" value="HATPase"/>
    <property type="match status" value="1"/>
</dbReference>
<dbReference type="GO" id="GO:0005886">
    <property type="term" value="C:plasma membrane"/>
    <property type="evidence" value="ECO:0007669"/>
    <property type="project" value="TreeGrafter"/>
</dbReference>
<keyword evidence="5" id="KW-0808">Transferase</keyword>
<dbReference type="SMART" id="SM00387">
    <property type="entry name" value="HATPase_c"/>
    <property type="match status" value="1"/>
</dbReference>
<dbReference type="GeneID" id="86941245"/>
<dbReference type="InterPro" id="IPR003660">
    <property type="entry name" value="HAMP_dom"/>
</dbReference>
<dbReference type="Gene3D" id="1.10.287.130">
    <property type="match status" value="1"/>
</dbReference>
<proteinExistence type="predicted"/>
<comment type="caution">
    <text evidence="14">The sequence shown here is derived from an EMBL/GenBank/DDBJ whole genome shotgun (WGS) entry which is preliminary data.</text>
</comment>
<comment type="subcellular location">
    <subcellularLocation>
        <location evidence="2">Membrane</location>
    </subcellularLocation>
</comment>
<dbReference type="InterPro" id="IPR003661">
    <property type="entry name" value="HisK_dim/P_dom"/>
</dbReference>
<keyword evidence="15" id="KW-1185">Reference proteome</keyword>
<evidence type="ECO:0000256" key="3">
    <source>
        <dbReference type="ARBA" id="ARBA00012438"/>
    </source>
</evidence>
<dbReference type="CDD" id="cd06225">
    <property type="entry name" value="HAMP"/>
    <property type="match status" value="1"/>
</dbReference>
<reference evidence="14 15" key="1">
    <citation type="submission" date="2011-10" db="EMBL/GenBank/DDBJ databases">
        <title>The Genome Sequence of Lachnospiraceae bacterium ACC2.</title>
        <authorList>
            <consortium name="The Broad Institute Genome Sequencing Platform"/>
            <person name="Earl A."/>
            <person name="Ward D."/>
            <person name="Feldgarden M."/>
            <person name="Gevers D."/>
            <person name="Sizova M."/>
            <person name="Hazen A."/>
            <person name="Epstein S."/>
            <person name="Young S.K."/>
            <person name="Zeng Q."/>
            <person name="Gargeya S."/>
            <person name="Fitzgerald M."/>
            <person name="Haas B."/>
            <person name="Abouelleil A."/>
            <person name="Alvarado L."/>
            <person name="Arachchi H.M."/>
            <person name="Berlin A."/>
            <person name="Brown A."/>
            <person name="Chapman S.B."/>
            <person name="Chen Z."/>
            <person name="Dunbar C."/>
            <person name="Freedman E."/>
            <person name="Gearin G."/>
            <person name="Goldberg J."/>
            <person name="Griggs A."/>
            <person name="Gujja S."/>
            <person name="Heiman D."/>
            <person name="Howarth C."/>
            <person name="Larson L."/>
            <person name="Lui A."/>
            <person name="MacDonald P.J.P."/>
            <person name="Montmayeur A."/>
            <person name="Murphy C."/>
            <person name="Neiman D."/>
            <person name="Pearson M."/>
            <person name="Priest M."/>
            <person name="Roberts A."/>
            <person name="Saif S."/>
            <person name="Shea T."/>
            <person name="Shenoy N."/>
            <person name="Sisk P."/>
            <person name="Stolte C."/>
            <person name="Sykes S."/>
            <person name="Wortman J."/>
            <person name="Nusbaum C."/>
            <person name="Birren B."/>
        </authorList>
    </citation>
    <scope>NUCLEOTIDE SEQUENCE [LARGE SCALE GENOMIC DNA]</scope>
    <source>
        <strain evidence="14 15">ACC2</strain>
    </source>
</reference>
<keyword evidence="10 11" id="KW-0472">Membrane</keyword>
<dbReference type="Pfam" id="PF00672">
    <property type="entry name" value="HAMP"/>
    <property type="match status" value="1"/>
</dbReference>
<dbReference type="SMART" id="SM00304">
    <property type="entry name" value="HAMP"/>
    <property type="match status" value="1"/>
</dbReference>
<dbReference type="InterPro" id="IPR036890">
    <property type="entry name" value="HATPase_C_sf"/>
</dbReference>